<keyword evidence="3" id="KW-1185">Reference proteome</keyword>
<organism evidence="2 3">
    <name type="scientific">Phaeocystidibacter marisrubri</name>
    <dbReference type="NCBI Taxonomy" id="1577780"/>
    <lineage>
        <taxon>Bacteria</taxon>
        <taxon>Pseudomonadati</taxon>
        <taxon>Bacteroidota</taxon>
        <taxon>Flavobacteriia</taxon>
        <taxon>Flavobacteriales</taxon>
        <taxon>Phaeocystidibacteraceae</taxon>
        <taxon>Phaeocystidibacter</taxon>
    </lineage>
</organism>
<protein>
    <submittedName>
        <fullName evidence="2">AtpZ/AtpI family protein</fullName>
    </submittedName>
</protein>
<keyword evidence="1" id="KW-0812">Transmembrane</keyword>
<dbReference type="RefSeq" id="WP_151693951.1">
    <property type="nucleotide sequence ID" value="NZ_BMGX01000001.1"/>
</dbReference>
<dbReference type="AlphaFoldDB" id="A0A6L3ZGR3"/>
<evidence type="ECO:0000313" key="2">
    <source>
        <dbReference type="EMBL" id="KAB2816524.1"/>
    </source>
</evidence>
<comment type="caution">
    <text evidence="2">The sequence shown here is derived from an EMBL/GenBank/DDBJ whole genome shotgun (WGS) entry which is preliminary data.</text>
</comment>
<dbReference type="Proteomes" id="UP000484164">
    <property type="component" value="Unassembled WGS sequence"/>
</dbReference>
<evidence type="ECO:0000313" key="3">
    <source>
        <dbReference type="Proteomes" id="UP000484164"/>
    </source>
</evidence>
<feature type="transmembrane region" description="Helical" evidence="1">
    <location>
        <begin position="14"/>
        <end position="36"/>
    </location>
</feature>
<gene>
    <name evidence="2" type="ORF">F8C82_12650</name>
</gene>
<evidence type="ECO:0000256" key="1">
    <source>
        <dbReference type="SAM" id="Phobius"/>
    </source>
</evidence>
<keyword evidence="1" id="KW-1133">Transmembrane helix</keyword>
<keyword evidence="1" id="KW-0472">Membrane</keyword>
<reference evidence="2 3" key="1">
    <citation type="submission" date="2019-10" db="EMBL/GenBank/DDBJ databases">
        <title>Genome sequence of Phaeocystidibacter marisrubri JCM30614 (type strain).</title>
        <authorList>
            <person name="Bowman J.P."/>
        </authorList>
    </citation>
    <scope>NUCLEOTIDE SEQUENCE [LARGE SCALE GENOMIC DNA]</scope>
    <source>
        <strain evidence="2 3">JCM 30614</strain>
    </source>
</reference>
<accession>A0A6L3ZGR3</accession>
<proteinExistence type="predicted"/>
<dbReference type="Pfam" id="PF09527">
    <property type="entry name" value="ATPase_gene1"/>
    <property type="match status" value="1"/>
</dbReference>
<name>A0A6L3ZGR3_9FLAO</name>
<dbReference type="OrthoDB" id="9798708at2"/>
<sequence length="74" mass="8106">MPDQKPPKKQLNPYARLTGVGIQMGVTIGLGAYGGIKLDELWGIEPTLTIILSLTGVFASLYLVYREVKDINDD</sequence>
<dbReference type="EMBL" id="WBVQ01000002">
    <property type="protein sequence ID" value="KAB2816524.1"/>
    <property type="molecule type" value="Genomic_DNA"/>
</dbReference>
<dbReference type="InterPro" id="IPR032820">
    <property type="entry name" value="ATPase_put"/>
</dbReference>
<feature type="transmembrane region" description="Helical" evidence="1">
    <location>
        <begin position="48"/>
        <end position="65"/>
    </location>
</feature>